<dbReference type="GO" id="GO:0051607">
    <property type="term" value="P:defense response to virus"/>
    <property type="evidence" value="ECO:0007669"/>
    <property type="project" value="UniProtKB-KW"/>
</dbReference>
<organism evidence="7 8">
    <name type="scientific">Anaeroglobus geminatus F0357</name>
    <dbReference type="NCBI Taxonomy" id="861450"/>
    <lineage>
        <taxon>Bacteria</taxon>
        <taxon>Bacillati</taxon>
        <taxon>Bacillota</taxon>
        <taxon>Negativicutes</taxon>
        <taxon>Veillonellales</taxon>
        <taxon>Veillonellaceae</taxon>
        <taxon>Anaeroglobus</taxon>
    </lineage>
</organism>
<reference evidence="7 8" key="1">
    <citation type="submission" date="2011-08" db="EMBL/GenBank/DDBJ databases">
        <authorList>
            <person name="Weinstock G."/>
            <person name="Sodergren E."/>
            <person name="Clifton S."/>
            <person name="Fulton L."/>
            <person name="Fulton B."/>
            <person name="Courtney L."/>
            <person name="Fronick C."/>
            <person name="Harrison M."/>
            <person name="Strong C."/>
            <person name="Farmer C."/>
            <person name="Delahaunty K."/>
            <person name="Markovic C."/>
            <person name="Hall O."/>
            <person name="Minx P."/>
            <person name="Tomlinson C."/>
            <person name="Mitreva M."/>
            <person name="Hou S."/>
            <person name="Chen J."/>
            <person name="Wollam A."/>
            <person name="Pepin K.H."/>
            <person name="Johnson M."/>
            <person name="Bhonagiri V."/>
            <person name="Zhang X."/>
            <person name="Suruliraj S."/>
            <person name="Warren W."/>
            <person name="Chinwalla A."/>
            <person name="Mardis E.R."/>
            <person name="Wilson R.K."/>
        </authorList>
    </citation>
    <scope>NUCLEOTIDE SEQUENCE [LARGE SCALE GENOMIC DNA]</scope>
    <source>
        <strain evidence="7 8">F0357</strain>
    </source>
</reference>
<feature type="domain" description="CRISPR-associated nuclease/helicase Cas3" evidence="6">
    <location>
        <begin position="210"/>
        <end position="338"/>
    </location>
</feature>
<keyword evidence="1" id="KW-0547">Nucleotide-binding</keyword>
<evidence type="ECO:0000256" key="2">
    <source>
        <dbReference type="ARBA" id="ARBA00022801"/>
    </source>
</evidence>
<dbReference type="InterPro" id="IPR054712">
    <property type="entry name" value="Cas3-like_dom"/>
</dbReference>
<dbReference type="Pfam" id="PF22590">
    <property type="entry name" value="Cas3-like_C_2"/>
    <property type="match status" value="1"/>
</dbReference>
<dbReference type="PATRIC" id="fig|861450.3.peg.1261"/>
<evidence type="ECO:0000256" key="3">
    <source>
        <dbReference type="ARBA" id="ARBA00022806"/>
    </source>
</evidence>
<gene>
    <name evidence="7" type="ORF">HMPREF0080_01354</name>
</gene>
<dbReference type="STRING" id="861450.HMPREF0080_01354"/>
<evidence type="ECO:0000259" key="6">
    <source>
        <dbReference type="Pfam" id="PF22590"/>
    </source>
</evidence>
<dbReference type="InterPro" id="IPR027417">
    <property type="entry name" value="P-loop_NTPase"/>
</dbReference>
<dbReference type="EMBL" id="AGCJ01000057">
    <property type="protein sequence ID" value="EHM40140.1"/>
    <property type="molecule type" value="Genomic_DNA"/>
</dbReference>
<accession>G9YI69</accession>
<comment type="caution">
    <text evidence="7">The sequence shown here is derived from an EMBL/GenBank/DDBJ whole genome shotgun (WGS) entry which is preliminary data.</text>
</comment>
<proteinExistence type="predicted"/>
<dbReference type="GO" id="GO:0016787">
    <property type="term" value="F:hydrolase activity"/>
    <property type="evidence" value="ECO:0007669"/>
    <property type="project" value="UniProtKB-KW"/>
</dbReference>
<evidence type="ECO:0000256" key="1">
    <source>
        <dbReference type="ARBA" id="ARBA00022741"/>
    </source>
</evidence>
<keyword evidence="4" id="KW-0067">ATP-binding</keyword>
<evidence type="ECO:0000313" key="7">
    <source>
        <dbReference type="EMBL" id="EHM40140.1"/>
    </source>
</evidence>
<name>G9YI69_9FIRM</name>
<dbReference type="AlphaFoldDB" id="G9YI69"/>
<protein>
    <submittedName>
        <fullName evidence="7">Putative CRISPR-associated helicase Cas3</fullName>
    </submittedName>
</protein>
<evidence type="ECO:0000256" key="4">
    <source>
        <dbReference type="ARBA" id="ARBA00022840"/>
    </source>
</evidence>
<dbReference type="GO" id="GO:0005524">
    <property type="term" value="F:ATP binding"/>
    <property type="evidence" value="ECO:0007669"/>
    <property type="project" value="UniProtKB-KW"/>
</dbReference>
<keyword evidence="5" id="KW-0051">Antiviral defense</keyword>
<evidence type="ECO:0000256" key="5">
    <source>
        <dbReference type="ARBA" id="ARBA00023118"/>
    </source>
</evidence>
<keyword evidence="2" id="KW-0378">Hydrolase</keyword>
<dbReference type="HOGENOM" id="CLU_503175_0_0_9"/>
<keyword evidence="3" id="KW-0347">Helicase</keyword>
<keyword evidence="8" id="KW-1185">Reference proteome</keyword>
<sequence length="570" mass="65430">MLSKKQAQKNHALMYKPVLVATIDHIMGATESIRGGKFILPSLRLMSSDLVIDEIDDFSQKDLIAICRLVHLAGLFGRNVTISSATIPPDLAEVLYRSYAAGLDCFSSFYGSIKRLVVIHCDEFGCQVMPAARKGDFKPCHERFIQKRVKNLGQQPVKRRGIIQEINRAKNISQEDLSTMEEQYFACMKDAAEQLHYAQHVTDKKTGKQVSFGIIRVAHIDACVRLCKYLLDCLWSKDISVRLMAYHSRQILLLRHEQEKYLDSVLKRKEQQERIVDFVEPIVRSHIDNCSTDNILFIVVATPVEEVGRDHDADWAVIEPSSYRSIIQLAGRVRRHRNRDNVEPNIAVMQFNLAGLRKQKVAFTHPGYETSVLTVEHDLKKCLNEQQLRERIDAVPRINKPKKLCPHDKLIDLEHCVMEELNRLDNAGPEVINGWINEGWWLTGMPQYINRFRESSDKDVKLFAVFEDGRIRFKEYSGINGVVDKTEIYNISQDAALSPLAENRLWISRDYEAALRERSEVGEDEEEKLLAVAKLYGEIVLPDKNQSSKNEWLYSDQFGLFKKKGGEEEL</sequence>
<dbReference type="Proteomes" id="UP000005481">
    <property type="component" value="Unassembled WGS sequence"/>
</dbReference>
<evidence type="ECO:0000313" key="8">
    <source>
        <dbReference type="Proteomes" id="UP000005481"/>
    </source>
</evidence>
<dbReference type="GO" id="GO:0004386">
    <property type="term" value="F:helicase activity"/>
    <property type="evidence" value="ECO:0007669"/>
    <property type="project" value="UniProtKB-KW"/>
</dbReference>
<dbReference type="SUPFAM" id="SSF52540">
    <property type="entry name" value="P-loop containing nucleoside triphosphate hydrolases"/>
    <property type="match status" value="1"/>
</dbReference>
<dbReference type="eggNOG" id="COG1203">
    <property type="taxonomic scope" value="Bacteria"/>
</dbReference>